<dbReference type="InterPro" id="IPR050679">
    <property type="entry name" value="Bact_HTH_transcr_reg"/>
</dbReference>
<dbReference type="STRING" id="189425.PGRAT_22595"/>
<dbReference type="Pfam" id="PF00392">
    <property type="entry name" value="GntR"/>
    <property type="match status" value="1"/>
</dbReference>
<name>A0A089M8K0_9BACL</name>
<dbReference type="GO" id="GO:0045892">
    <property type="term" value="P:negative regulation of DNA-templated transcription"/>
    <property type="evidence" value="ECO:0007669"/>
    <property type="project" value="TreeGrafter"/>
</dbReference>
<dbReference type="FunFam" id="1.10.10.10:FF:000079">
    <property type="entry name" value="GntR family transcriptional regulator"/>
    <property type="match status" value="1"/>
</dbReference>
<organism evidence="5 6">
    <name type="scientific">Paenibacillus graminis</name>
    <dbReference type="NCBI Taxonomy" id="189425"/>
    <lineage>
        <taxon>Bacteria</taxon>
        <taxon>Bacillati</taxon>
        <taxon>Bacillota</taxon>
        <taxon>Bacilli</taxon>
        <taxon>Bacillales</taxon>
        <taxon>Paenibacillaceae</taxon>
        <taxon>Paenibacillus</taxon>
    </lineage>
</organism>
<feature type="domain" description="HTH gntR-type" evidence="4">
    <location>
        <begin position="8"/>
        <end position="76"/>
    </location>
</feature>
<accession>A0A089M8K0</accession>
<dbReference type="SMART" id="SM00866">
    <property type="entry name" value="UTRA"/>
    <property type="match status" value="1"/>
</dbReference>
<dbReference type="InterPro" id="IPR011663">
    <property type="entry name" value="UTRA"/>
</dbReference>
<evidence type="ECO:0000256" key="2">
    <source>
        <dbReference type="ARBA" id="ARBA00023125"/>
    </source>
</evidence>
<dbReference type="InterPro" id="IPR028978">
    <property type="entry name" value="Chorismate_lyase_/UTRA_dom_sf"/>
</dbReference>
<dbReference type="CDD" id="cd07377">
    <property type="entry name" value="WHTH_GntR"/>
    <property type="match status" value="1"/>
</dbReference>
<dbReference type="Gene3D" id="1.10.10.10">
    <property type="entry name" value="Winged helix-like DNA-binding domain superfamily/Winged helix DNA-binding domain"/>
    <property type="match status" value="1"/>
</dbReference>
<dbReference type="GO" id="GO:0003677">
    <property type="term" value="F:DNA binding"/>
    <property type="evidence" value="ECO:0007669"/>
    <property type="project" value="UniProtKB-KW"/>
</dbReference>
<evidence type="ECO:0000313" key="6">
    <source>
        <dbReference type="Proteomes" id="UP000029500"/>
    </source>
</evidence>
<dbReference type="PANTHER" id="PTHR44846:SF1">
    <property type="entry name" value="MANNOSYL-D-GLYCERATE TRANSPORT_METABOLISM SYSTEM REPRESSOR MNGR-RELATED"/>
    <property type="match status" value="1"/>
</dbReference>
<dbReference type="InterPro" id="IPR000524">
    <property type="entry name" value="Tscrpt_reg_HTH_GntR"/>
</dbReference>
<proteinExistence type="predicted"/>
<dbReference type="HOGENOM" id="CLU_063236_8_2_9"/>
<dbReference type="GO" id="GO:0003700">
    <property type="term" value="F:DNA-binding transcription factor activity"/>
    <property type="evidence" value="ECO:0007669"/>
    <property type="project" value="InterPro"/>
</dbReference>
<dbReference type="SUPFAM" id="SSF64288">
    <property type="entry name" value="Chorismate lyase-like"/>
    <property type="match status" value="1"/>
</dbReference>
<dbReference type="InterPro" id="IPR036388">
    <property type="entry name" value="WH-like_DNA-bd_sf"/>
</dbReference>
<protein>
    <submittedName>
        <fullName evidence="5">GntR family transcriptional regulator</fullName>
    </submittedName>
</protein>
<dbReference type="PRINTS" id="PR00035">
    <property type="entry name" value="HTHGNTR"/>
</dbReference>
<dbReference type="InterPro" id="IPR036390">
    <property type="entry name" value="WH_DNA-bd_sf"/>
</dbReference>
<dbReference type="SUPFAM" id="SSF46785">
    <property type="entry name" value="Winged helix' DNA-binding domain"/>
    <property type="match status" value="1"/>
</dbReference>
<keyword evidence="2" id="KW-0238">DNA-binding</keyword>
<dbReference type="PROSITE" id="PS50949">
    <property type="entry name" value="HTH_GNTR"/>
    <property type="match status" value="1"/>
</dbReference>
<sequence length="237" mass="27154">MLNSEQAEPLYIQLKKAVQSAIANGTFNPGDKIPTEIELSANYNVSRITVRKAIEELVSEGYLTKRQGKGTFVNAHKIGRKIEHIISFTAACRANGLSSHSAITERKKIKADQETAERLQIQQGEPVLYIQRKRYAGERPLMLENNYYPFERFSFLMEESLEGSVYELLRDRYQIDPNQPGETVLQITLADEQQAKLLEIPIGQPLFYMNTIIYDQHSQPVHVGKQYIIGDRYQFTL</sequence>
<dbReference type="PANTHER" id="PTHR44846">
    <property type="entry name" value="MANNOSYL-D-GLYCERATE TRANSPORT/METABOLISM SYSTEM REPRESSOR MNGR-RELATED"/>
    <property type="match status" value="1"/>
</dbReference>
<dbReference type="RefSeq" id="WP_025704935.1">
    <property type="nucleotide sequence ID" value="NZ_JARLKO010000062.1"/>
</dbReference>
<keyword evidence="1" id="KW-0805">Transcription regulation</keyword>
<evidence type="ECO:0000259" key="4">
    <source>
        <dbReference type="PROSITE" id="PS50949"/>
    </source>
</evidence>
<dbReference type="EMBL" id="CP009287">
    <property type="protein sequence ID" value="AIQ70126.1"/>
    <property type="molecule type" value="Genomic_DNA"/>
</dbReference>
<dbReference type="Proteomes" id="UP000029500">
    <property type="component" value="Chromosome"/>
</dbReference>
<dbReference type="KEGG" id="pgm:PGRAT_22595"/>
<dbReference type="OrthoDB" id="457376at2"/>
<evidence type="ECO:0000313" key="5">
    <source>
        <dbReference type="EMBL" id="AIQ70126.1"/>
    </source>
</evidence>
<dbReference type="Pfam" id="PF07702">
    <property type="entry name" value="UTRA"/>
    <property type="match status" value="1"/>
</dbReference>
<reference evidence="5 6" key="1">
    <citation type="submission" date="2014-08" db="EMBL/GenBank/DDBJ databases">
        <title>Comparative genomics of the Paenibacillus odorifer group.</title>
        <authorList>
            <person name="den Bakker H.C."/>
            <person name="Tsai Y.-C."/>
            <person name="Martin N."/>
            <person name="Korlach J."/>
            <person name="Wiedmann M."/>
        </authorList>
    </citation>
    <scope>NUCLEOTIDE SEQUENCE [LARGE SCALE GENOMIC DNA]</scope>
    <source>
        <strain evidence="5 6">DSM 15220</strain>
    </source>
</reference>
<dbReference type="SMART" id="SM00345">
    <property type="entry name" value="HTH_GNTR"/>
    <property type="match status" value="1"/>
</dbReference>
<evidence type="ECO:0000256" key="1">
    <source>
        <dbReference type="ARBA" id="ARBA00023015"/>
    </source>
</evidence>
<evidence type="ECO:0000256" key="3">
    <source>
        <dbReference type="ARBA" id="ARBA00023163"/>
    </source>
</evidence>
<gene>
    <name evidence="5" type="ORF">PGRAT_22595</name>
</gene>
<dbReference type="Gene3D" id="3.40.1410.10">
    <property type="entry name" value="Chorismate lyase-like"/>
    <property type="match status" value="1"/>
</dbReference>
<keyword evidence="3" id="KW-0804">Transcription</keyword>
<dbReference type="eggNOG" id="COG2188">
    <property type="taxonomic scope" value="Bacteria"/>
</dbReference>
<dbReference type="AlphaFoldDB" id="A0A089M8K0"/>
<keyword evidence="6" id="KW-1185">Reference proteome</keyword>